<feature type="repeat" description="WD" evidence="2">
    <location>
        <begin position="354"/>
        <end position="385"/>
    </location>
</feature>
<gene>
    <name evidence="4" type="ORF">M378DRAFT_46513</name>
</gene>
<dbReference type="PANTHER" id="PTHR19879:SF9">
    <property type="entry name" value="TRANSCRIPTION INITIATION FACTOR TFIID SUBUNIT 5"/>
    <property type="match status" value="1"/>
</dbReference>
<dbReference type="SUPFAM" id="SSF52540">
    <property type="entry name" value="P-loop containing nucleoside triphosphate hydrolases"/>
    <property type="match status" value="1"/>
</dbReference>
<dbReference type="Gene3D" id="3.40.50.300">
    <property type="entry name" value="P-loop containing nucleotide triphosphate hydrolases"/>
    <property type="match status" value="1"/>
</dbReference>
<sequence length="470" mass="51728">LPRAEAAFDDYQSQKKNGLCLKGTRETLLGELGSWLVDPTRSRIYVLSGLAGIGKSTIAYTFASRADKLGIIGASFFFSRDESDRKTAKKFFTTIAYQLCVYDKAFAKAIGDALLNERGSAAITKDLNEQLEALILEPLRDVVKSRVQPTVIVIDALDECDDRDATTVLASLERLVHNFPSFKVLITTRPQPHLDHRLNNHNVFYLQNIEDKIINNDIRLYLKFSLSRANKVIQVLFSQDSSMFASLNGRDAKFWDAVTGAPIGTIVDKVSAISDDFSTAASYNDGLITLYDVNSCTSLATLNVAPASVVKLAISPDGCRLAAGLSDSTVCLWNWSSADPVVQRLHQFAWNEELNFSPDCSRLTSCHADGTIGLWDTGCSRQLISTLKTKGRKVKSCIFSTDGSHLVSASFRSAIKLWDCRNGARIGTLKPTNPTVTSMVFLRGMLAVRSQTDHDSDSPKSDITLWDTKT</sequence>
<dbReference type="PANTHER" id="PTHR19879">
    <property type="entry name" value="TRANSCRIPTION INITIATION FACTOR TFIID"/>
    <property type="match status" value="1"/>
</dbReference>
<dbReference type="AlphaFoldDB" id="A0A0C2XLS8"/>
<accession>A0A0C2XLS8</accession>
<evidence type="ECO:0000313" key="5">
    <source>
        <dbReference type="Proteomes" id="UP000054549"/>
    </source>
</evidence>
<dbReference type="InterPro" id="IPR007111">
    <property type="entry name" value="NACHT_NTPase"/>
</dbReference>
<dbReference type="InterPro" id="IPR036322">
    <property type="entry name" value="WD40_repeat_dom_sf"/>
</dbReference>
<dbReference type="Gene3D" id="2.130.10.10">
    <property type="entry name" value="YVTN repeat-like/Quinoprotein amine dehydrogenase"/>
    <property type="match status" value="2"/>
</dbReference>
<feature type="non-terminal residue" evidence="4">
    <location>
        <position position="1"/>
    </location>
</feature>
<evidence type="ECO:0000256" key="1">
    <source>
        <dbReference type="ARBA" id="ARBA00022737"/>
    </source>
</evidence>
<evidence type="ECO:0000313" key="4">
    <source>
        <dbReference type="EMBL" id="KIL70481.1"/>
    </source>
</evidence>
<feature type="domain" description="NACHT" evidence="3">
    <location>
        <begin position="43"/>
        <end position="190"/>
    </location>
</feature>
<dbReference type="STRING" id="946122.A0A0C2XLS8"/>
<keyword evidence="1" id="KW-0677">Repeat</keyword>
<dbReference type="HOGENOM" id="CLU_582126_0_0_1"/>
<name>A0A0C2XLS8_AMAMK</name>
<dbReference type="EMBL" id="KN818224">
    <property type="protein sequence ID" value="KIL70481.1"/>
    <property type="molecule type" value="Genomic_DNA"/>
</dbReference>
<dbReference type="InParanoid" id="A0A0C2XLS8"/>
<dbReference type="PROSITE" id="PS50837">
    <property type="entry name" value="NACHT"/>
    <property type="match status" value="1"/>
</dbReference>
<dbReference type="OrthoDB" id="3027122at2759"/>
<dbReference type="PROSITE" id="PS50082">
    <property type="entry name" value="WD_REPEATS_2"/>
    <property type="match status" value="3"/>
</dbReference>
<keyword evidence="5" id="KW-1185">Reference proteome</keyword>
<evidence type="ECO:0000256" key="2">
    <source>
        <dbReference type="PROSITE-ProRule" id="PRU00221"/>
    </source>
</evidence>
<protein>
    <recommendedName>
        <fullName evidence="3">NACHT domain-containing protein</fullName>
    </recommendedName>
</protein>
<dbReference type="InterPro" id="IPR027417">
    <property type="entry name" value="P-loop_NTPase"/>
</dbReference>
<dbReference type="SMART" id="SM00320">
    <property type="entry name" value="WD40"/>
    <property type="match status" value="4"/>
</dbReference>
<dbReference type="Proteomes" id="UP000054549">
    <property type="component" value="Unassembled WGS sequence"/>
</dbReference>
<feature type="repeat" description="WD" evidence="2">
    <location>
        <begin position="387"/>
        <end position="428"/>
    </location>
</feature>
<dbReference type="InterPro" id="IPR001680">
    <property type="entry name" value="WD40_rpt"/>
</dbReference>
<proteinExistence type="predicted"/>
<dbReference type="Pfam" id="PF00400">
    <property type="entry name" value="WD40"/>
    <property type="match status" value="3"/>
</dbReference>
<dbReference type="Pfam" id="PF24883">
    <property type="entry name" value="NPHP3_N"/>
    <property type="match status" value="1"/>
</dbReference>
<dbReference type="SUPFAM" id="SSF50978">
    <property type="entry name" value="WD40 repeat-like"/>
    <property type="match status" value="1"/>
</dbReference>
<evidence type="ECO:0000259" key="3">
    <source>
        <dbReference type="PROSITE" id="PS50837"/>
    </source>
</evidence>
<dbReference type="InterPro" id="IPR056884">
    <property type="entry name" value="NPHP3-like_N"/>
</dbReference>
<feature type="repeat" description="WD" evidence="2">
    <location>
        <begin position="302"/>
        <end position="343"/>
    </location>
</feature>
<reference evidence="4 5" key="1">
    <citation type="submission" date="2014-04" db="EMBL/GenBank/DDBJ databases">
        <title>Evolutionary Origins and Diversification of the Mycorrhizal Mutualists.</title>
        <authorList>
            <consortium name="DOE Joint Genome Institute"/>
            <consortium name="Mycorrhizal Genomics Consortium"/>
            <person name="Kohler A."/>
            <person name="Kuo A."/>
            <person name="Nagy L.G."/>
            <person name="Floudas D."/>
            <person name="Copeland A."/>
            <person name="Barry K.W."/>
            <person name="Cichocki N."/>
            <person name="Veneault-Fourrey C."/>
            <person name="LaButti K."/>
            <person name="Lindquist E.A."/>
            <person name="Lipzen A."/>
            <person name="Lundell T."/>
            <person name="Morin E."/>
            <person name="Murat C."/>
            <person name="Riley R."/>
            <person name="Ohm R."/>
            <person name="Sun H."/>
            <person name="Tunlid A."/>
            <person name="Henrissat B."/>
            <person name="Grigoriev I.V."/>
            <person name="Hibbett D.S."/>
            <person name="Martin F."/>
        </authorList>
    </citation>
    <scope>NUCLEOTIDE SEQUENCE [LARGE SCALE GENOMIC DNA]</scope>
    <source>
        <strain evidence="4 5">Koide BX008</strain>
    </source>
</reference>
<organism evidence="4 5">
    <name type="scientific">Amanita muscaria (strain Koide BX008)</name>
    <dbReference type="NCBI Taxonomy" id="946122"/>
    <lineage>
        <taxon>Eukaryota</taxon>
        <taxon>Fungi</taxon>
        <taxon>Dikarya</taxon>
        <taxon>Basidiomycota</taxon>
        <taxon>Agaricomycotina</taxon>
        <taxon>Agaricomycetes</taxon>
        <taxon>Agaricomycetidae</taxon>
        <taxon>Agaricales</taxon>
        <taxon>Pluteineae</taxon>
        <taxon>Amanitaceae</taxon>
        <taxon>Amanita</taxon>
    </lineage>
</organism>
<dbReference type="InterPro" id="IPR015943">
    <property type="entry name" value="WD40/YVTN_repeat-like_dom_sf"/>
</dbReference>
<feature type="non-terminal residue" evidence="4">
    <location>
        <position position="470"/>
    </location>
</feature>
<keyword evidence="2" id="KW-0853">WD repeat</keyword>